<dbReference type="EMBL" id="JXJN01020123">
    <property type="status" value="NOT_ANNOTATED_CDS"/>
    <property type="molecule type" value="Genomic_DNA"/>
</dbReference>
<name>A0A1B0BTF3_9MUSC</name>
<proteinExistence type="predicted"/>
<reference evidence="2" key="1">
    <citation type="submission" date="2015-01" db="EMBL/GenBank/DDBJ databases">
        <authorList>
            <person name="Aksoy S."/>
            <person name="Warren W."/>
            <person name="Wilson R.K."/>
        </authorList>
    </citation>
    <scope>NUCLEOTIDE SEQUENCE [LARGE SCALE GENOMIC DNA]</scope>
    <source>
        <strain evidence="2">IAEA</strain>
    </source>
</reference>
<dbReference type="Proteomes" id="UP000092460">
    <property type="component" value="Unassembled WGS sequence"/>
</dbReference>
<reference evidence="1" key="2">
    <citation type="submission" date="2020-05" db="UniProtKB">
        <authorList>
            <consortium name="EnsemblMetazoa"/>
        </authorList>
    </citation>
    <scope>IDENTIFICATION</scope>
    <source>
        <strain evidence="1">IAEA</strain>
    </source>
</reference>
<keyword evidence="2" id="KW-1185">Reference proteome</keyword>
<dbReference type="EMBL" id="JXJN01020124">
    <property type="status" value="NOT_ANNOTATED_CDS"/>
    <property type="molecule type" value="Genomic_DNA"/>
</dbReference>
<evidence type="ECO:0000313" key="2">
    <source>
        <dbReference type="Proteomes" id="UP000092460"/>
    </source>
</evidence>
<protein>
    <submittedName>
        <fullName evidence="1">Uncharacterized protein</fullName>
    </submittedName>
</protein>
<dbReference type="VEuPathDB" id="VectorBase:GPPI039937"/>
<organism evidence="1 2">
    <name type="scientific">Glossina palpalis gambiensis</name>
    <dbReference type="NCBI Taxonomy" id="67801"/>
    <lineage>
        <taxon>Eukaryota</taxon>
        <taxon>Metazoa</taxon>
        <taxon>Ecdysozoa</taxon>
        <taxon>Arthropoda</taxon>
        <taxon>Hexapoda</taxon>
        <taxon>Insecta</taxon>
        <taxon>Pterygota</taxon>
        <taxon>Neoptera</taxon>
        <taxon>Endopterygota</taxon>
        <taxon>Diptera</taxon>
        <taxon>Brachycera</taxon>
        <taxon>Muscomorpha</taxon>
        <taxon>Hippoboscoidea</taxon>
        <taxon>Glossinidae</taxon>
        <taxon>Glossina</taxon>
    </lineage>
</organism>
<evidence type="ECO:0000313" key="1">
    <source>
        <dbReference type="EnsemblMetazoa" id="GPPI039937-PA"/>
    </source>
</evidence>
<dbReference type="EMBL" id="JXJN01020122">
    <property type="status" value="NOT_ANNOTATED_CDS"/>
    <property type="molecule type" value="Genomic_DNA"/>
</dbReference>
<dbReference type="AlphaFoldDB" id="A0A1B0BTF3"/>
<dbReference type="EnsemblMetazoa" id="GPPI039937-RA">
    <property type="protein sequence ID" value="GPPI039937-PA"/>
    <property type="gene ID" value="GPPI039937"/>
</dbReference>
<sequence>MINVILVCCLYGVEERLPDDQPLHGIYDKCKKKLMSTLTWYSIYKVWDFPTNFDSNDQRQRSRKYSQHKKNNSSFKNAIIYVVRTDTITIKLQKEANNDDYTAALNFRLVTTSLDSHAIALVNQCNALGGELTTLSILRWCEFKEYHKLNIRTRKHTTNNVTHLSISIPYMLLLQEEEEEVLL</sequence>
<accession>A0A1B0BTF3</accession>